<proteinExistence type="predicted"/>
<dbReference type="EMBL" id="JAAALK010000079">
    <property type="protein sequence ID" value="KAG8100171.1"/>
    <property type="molecule type" value="Genomic_DNA"/>
</dbReference>
<dbReference type="AlphaFoldDB" id="A0A8J5WY87"/>
<dbReference type="Proteomes" id="UP000729402">
    <property type="component" value="Unassembled WGS sequence"/>
</dbReference>
<feature type="compositionally biased region" description="Low complexity" evidence="1">
    <location>
        <begin position="37"/>
        <end position="54"/>
    </location>
</feature>
<evidence type="ECO:0000256" key="1">
    <source>
        <dbReference type="SAM" id="MobiDB-lite"/>
    </source>
</evidence>
<accession>A0A8J5WY87</accession>
<keyword evidence="3" id="KW-1185">Reference proteome</keyword>
<reference evidence="2" key="1">
    <citation type="journal article" date="2021" name="bioRxiv">
        <title>Whole Genome Assembly and Annotation of Northern Wild Rice, Zizania palustris L., Supports a Whole Genome Duplication in the Zizania Genus.</title>
        <authorList>
            <person name="Haas M."/>
            <person name="Kono T."/>
            <person name="Macchietto M."/>
            <person name="Millas R."/>
            <person name="McGilp L."/>
            <person name="Shao M."/>
            <person name="Duquette J."/>
            <person name="Hirsch C.N."/>
            <person name="Kimball J."/>
        </authorList>
    </citation>
    <scope>NUCLEOTIDE SEQUENCE</scope>
    <source>
        <tissue evidence="2">Fresh leaf tissue</tissue>
    </source>
</reference>
<gene>
    <name evidence="2" type="ORF">GUJ93_ZPchr0013g35388</name>
</gene>
<protein>
    <submittedName>
        <fullName evidence="2">Uncharacterized protein</fullName>
    </submittedName>
</protein>
<sequence length="130" mass="14445">MQLSPFAALAHLRLRTSPPCTPRTAWRARGPCAPGVPGTRGPPATRARAPAPAARPRDEWRRPSAAQRGSGARAQHALAMGWRARALGDRRMISGRSSWRSYIYKLKRRFGVVAYEVSSRSVQRRWGVDT</sequence>
<reference evidence="2" key="2">
    <citation type="submission" date="2021-02" db="EMBL/GenBank/DDBJ databases">
        <authorList>
            <person name="Kimball J.A."/>
            <person name="Haas M.W."/>
            <person name="Macchietto M."/>
            <person name="Kono T."/>
            <person name="Duquette J."/>
            <person name="Shao M."/>
        </authorList>
    </citation>
    <scope>NUCLEOTIDE SEQUENCE</scope>
    <source>
        <tissue evidence="2">Fresh leaf tissue</tissue>
    </source>
</reference>
<evidence type="ECO:0000313" key="2">
    <source>
        <dbReference type="EMBL" id="KAG8100171.1"/>
    </source>
</evidence>
<organism evidence="2 3">
    <name type="scientific">Zizania palustris</name>
    <name type="common">Northern wild rice</name>
    <dbReference type="NCBI Taxonomy" id="103762"/>
    <lineage>
        <taxon>Eukaryota</taxon>
        <taxon>Viridiplantae</taxon>
        <taxon>Streptophyta</taxon>
        <taxon>Embryophyta</taxon>
        <taxon>Tracheophyta</taxon>
        <taxon>Spermatophyta</taxon>
        <taxon>Magnoliopsida</taxon>
        <taxon>Liliopsida</taxon>
        <taxon>Poales</taxon>
        <taxon>Poaceae</taxon>
        <taxon>BOP clade</taxon>
        <taxon>Oryzoideae</taxon>
        <taxon>Oryzeae</taxon>
        <taxon>Zizaniinae</taxon>
        <taxon>Zizania</taxon>
    </lineage>
</organism>
<feature type="region of interest" description="Disordered" evidence="1">
    <location>
        <begin position="19"/>
        <end position="74"/>
    </location>
</feature>
<evidence type="ECO:0000313" key="3">
    <source>
        <dbReference type="Proteomes" id="UP000729402"/>
    </source>
</evidence>
<comment type="caution">
    <text evidence="2">The sequence shown here is derived from an EMBL/GenBank/DDBJ whole genome shotgun (WGS) entry which is preliminary data.</text>
</comment>
<name>A0A8J5WY87_ZIZPA</name>